<dbReference type="SUPFAM" id="SSF103196">
    <property type="entry name" value="Roadblock/LC7 domain"/>
    <property type="match status" value="1"/>
</dbReference>
<evidence type="ECO:0008006" key="3">
    <source>
        <dbReference type="Google" id="ProtNLM"/>
    </source>
</evidence>
<name>A0A1W9S1G5_9BACT</name>
<gene>
    <name evidence="1" type="ORF">B6D57_02445</name>
</gene>
<dbReference type="Proteomes" id="UP000192611">
    <property type="component" value="Unassembled WGS sequence"/>
</dbReference>
<protein>
    <recommendedName>
        <fullName evidence="3">Roadblock/LAMTOR2 domain-containing protein</fullName>
    </recommendedName>
</protein>
<evidence type="ECO:0000313" key="2">
    <source>
        <dbReference type="Proteomes" id="UP000192611"/>
    </source>
</evidence>
<dbReference type="EMBL" id="NATQ01000037">
    <property type="protein sequence ID" value="OQX90644.1"/>
    <property type="molecule type" value="Genomic_DNA"/>
</dbReference>
<proteinExistence type="predicted"/>
<reference evidence="2" key="1">
    <citation type="submission" date="2017-03" db="EMBL/GenBank/DDBJ databases">
        <title>Novel pathways for hydrocarbon cycling and metabolic interdependencies in hydrothermal sediment communities.</title>
        <authorList>
            <person name="Dombrowski N."/>
            <person name="Seitz K."/>
            <person name="Teske A."/>
            <person name="Baker B."/>
        </authorList>
    </citation>
    <scope>NUCLEOTIDE SEQUENCE [LARGE SCALE GENOMIC DNA]</scope>
</reference>
<comment type="caution">
    <text evidence="1">The sequence shown here is derived from an EMBL/GenBank/DDBJ whole genome shotgun (WGS) entry which is preliminary data.</text>
</comment>
<organism evidence="1 2">
    <name type="scientific">Candidatus Coatesbacteria bacterium 4484_99</name>
    <dbReference type="NCBI Taxonomy" id="1970774"/>
    <lineage>
        <taxon>Bacteria</taxon>
        <taxon>Candidatus Coatesiibacteriota</taxon>
    </lineage>
</organism>
<evidence type="ECO:0000313" key="1">
    <source>
        <dbReference type="EMBL" id="OQX90644.1"/>
    </source>
</evidence>
<sequence>MDFRGILLEMIHSVDGSIASSFCGIDGIGVETVVLDKDIDANEAEVEISTMLKVIGEIANNLQAGNIRSFIFEAEKFNGLLEKCGNDYFICILLKPESNIGKARYVLRKYAKMIEKEI</sequence>
<dbReference type="AlphaFoldDB" id="A0A1W9S1G5"/>
<dbReference type="Gene3D" id="3.30.450.30">
    <property type="entry name" value="Dynein light chain 2a, cytoplasmic"/>
    <property type="match status" value="1"/>
</dbReference>
<accession>A0A1W9S1G5</accession>